<feature type="domain" description="HTH lacI-type" evidence="4">
    <location>
        <begin position="12"/>
        <end position="66"/>
    </location>
</feature>
<dbReference type="InterPro" id="IPR028082">
    <property type="entry name" value="Peripla_BP_I"/>
</dbReference>
<dbReference type="GO" id="GO:0003700">
    <property type="term" value="F:DNA-binding transcription factor activity"/>
    <property type="evidence" value="ECO:0007669"/>
    <property type="project" value="TreeGrafter"/>
</dbReference>
<keyword evidence="1" id="KW-0805">Transcription regulation</keyword>
<evidence type="ECO:0000259" key="4">
    <source>
        <dbReference type="PROSITE" id="PS50932"/>
    </source>
</evidence>
<reference evidence="5 6" key="1">
    <citation type="submission" date="2017-08" db="EMBL/GenBank/DDBJ databases">
        <title>Pleomorphomonas carboxidotrophicus sp. nov., a new mesophilic hydrogenogenic carboxidotroph.</title>
        <authorList>
            <person name="Esquivel-Elizondo S."/>
            <person name="Krajmalnik-Brown R."/>
            <person name="Maldonado J."/>
        </authorList>
    </citation>
    <scope>NUCLEOTIDE SEQUENCE [LARGE SCALE GENOMIC DNA]</scope>
    <source>
        <strain evidence="5 6">SVCO-16</strain>
    </source>
</reference>
<dbReference type="Pfam" id="PF13377">
    <property type="entry name" value="Peripla_BP_3"/>
    <property type="match status" value="1"/>
</dbReference>
<keyword evidence="3" id="KW-0804">Transcription</keyword>
<dbReference type="Gene3D" id="3.40.50.2300">
    <property type="match status" value="2"/>
</dbReference>
<sequence>MMAAEKSGGRIPTIKDVAKAAGVSQATVSYVLNNLNKVSPEVDAHVRRVAHELGYSRNRAARALKTGRNNVIGCIMPSLLSPVFPEIAQAVQQRAEEHGFATFVIDSGLQTAAREAEAIRVLADHGVDGAIAVLGSPRPASDRPTLPLVVVDQPMDGMDAVYADHREGGRLLAEYAVGLGHRRVGLLSGLQGLYSSRERREGFVEAARGRLDIAWNVEVPLVPSLPQEAVDALRRGDVSLVVCVNDLIAMLALSALRQARVRVPEDVSVMGFDDMQWSSWPLLNLTTVRQPLGRLGRDAVDLLVRRLDAPDAEITNIILPVSLIERGST</sequence>
<dbReference type="PRINTS" id="PR00036">
    <property type="entry name" value="HTHLACI"/>
</dbReference>
<dbReference type="InterPro" id="IPR000843">
    <property type="entry name" value="HTH_LacI"/>
</dbReference>
<evidence type="ECO:0000256" key="1">
    <source>
        <dbReference type="ARBA" id="ARBA00023015"/>
    </source>
</evidence>
<keyword evidence="2" id="KW-0238">DNA-binding</keyword>
<dbReference type="Gene3D" id="1.10.260.40">
    <property type="entry name" value="lambda repressor-like DNA-binding domains"/>
    <property type="match status" value="1"/>
</dbReference>
<accession>A0A2G9X1A2</accession>
<dbReference type="PROSITE" id="PS50932">
    <property type="entry name" value="HTH_LACI_2"/>
    <property type="match status" value="1"/>
</dbReference>
<gene>
    <name evidence="5" type="ORF">CJ014_05215</name>
</gene>
<dbReference type="PROSITE" id="PS00356">
    <property type="entry name" value="HTH_LACI_1"/>
    <property type="match status" value="1"/>
</dbReference>
<dbReference type="Pfam" id="PF00356">
    <property type="entry name" value="LacI"/>
    <property type="match status" value="1"/>
</dbReference>
<evidence type="ECO:0000256" key="3">
    <source>
        <dbReference type="ARBA" id="ARBA00023163"/>
    </source>
</evidence>
<organism evidence="5 6">
    <name type="scientific">Pleomorphomonas carboxyditropha</name>
    <dbReference type="NCBI Taxonomy" id="2023338"/>
    <lineage>
        <taxon>Bacteria</taxon>
        <taxon>Pseudomonadati</taxon>
        <taxon>Pseudomonadota</taxon>
        <taxon>Alphaproteobacteria</taxon>
        <taxon>Hyphomicrobiales</taxon>
        <taxon>Pleomorphomonadaceae</taxon>
        <taxon>Pleomorphomonas</taxon>
    </lineage>
</organism>
<dbReference type="GO" id="GO:0000976">
    <property type="term" value="F:transcription cis-regulatory region binding"/>
    <property type="evidence" value="ECO:0007669"/>
    <property type="project" value="TreeGrafter"/>
</dbReference>
<dbReference type="OrthoDB" id="8433438at2"/>
<evidence type="ECO:0000313" key="5">
    <source>
        <dbReference type="EMBL" id="PIP00141.1"/>
    </source>
</evidence>
<dbReference type="InterPro" id="IPR010982">
    <property type="entry name" value="Lambda_DNA-bd_dom_sf"/>
</dbReference>
<dbReference type="CDD" id="cd01392">
    <property type="entry name" value="HTH_LacI"/>
    <property type="match status" value="1"/>
</dbReference>
<evidence type="ECO:0000256" key="2">
    <source>
        <dbReference type="ARBA" id="ARBA00023125"/>
    </source>
</evidence>
<keyword evidence="6" id="KW-1185">Reference proteome</keyword>
<dbReference type="SMART" id="SM00354">
    <property type="entry name" value="HTH_LACI"/>
    <property type="match status" value="1"/>
</dbReference>
<dbReference type="SUPFAM" id="SSF47413">
    <property type="entry name" value="lambda repressor-like DNA-binding domains"/>
    <property type="match status" value="1"/>
</dbReference>
<dbReference type="PANTHER" id="PTHR30146:SF109">
    <property type="entry name" value="HTH-TYPE TRANSCRIPTIONAL REGULATOR GALS"/>
    <property type="match status" value="1"/>
</dbReference>
<dbReference type="AlphaFoldDB" id="A0A2G9X1A2"/>
<dbReference type="InterPro" id="IPR046335">
    <property type="entry name" value="LacI/GalR-like_sensor"/>
</dbReference>
<dbReference type="CDD" id="cd06267">
    <property type="entry name" value="PBP1_LacI_sugar_binding-like"/>
    <property type="match status" value="1"/>
</dbReference>
<dbReference type="SUPFAM" id="SSF53822">
    <property type="entry name" value="Periplasmic binding protein-like I"/>
    <property type="match status" value="1"/>
</dbReference>
<comment type="caution">
    <text evidence="5">The sequence shown here is derived from an EMBL/GenBank/DDBJ whole genome shotgun (WGS) entry which is preliminary data.</text>
</comment>
<dbReference type="PANTHER" id="PTHR30146">
    <property type="entry name" value="LACI-RELATED TRANSCRIPTIONAL REPRESSOR"/>
    <property type="match status" value="1"/>
</dbReference>
<dbReference type="Proteomes" id="UP000231070">
    <property type="component" value="Unassembled WGS sequence"/>
</dbReference>
<dbReference type="EMBL" id="NQVN01000002">
    <property type="protein sequence ID" value="PIP00141.1"/>
    <property type="molecule type" value="Genomic_DNA"/>
</dbReference>
<name>A0A2G9X1A2_9HYPH</name>
<proteinExistence type="predicted"/>
<evidence type="ECO:0000313" key="6">
    <source>
        <dbReference type="Proteomes" id="UP000231070"/>
    </source>
</evidence>
<protein>
    <recommendedName>
        <fullName evidence="4">HTH lacI-type domain-containing protein</fullName>
    </recommendedName>
</protein>